<sequence>MIFESAKSTLSALRIHQSLTGGSHFADLHRCPAVL</sequence>
<dbReference type="EMBL" id="GBXM01082829">
    <property type="protein sequence ID" value="JAH25748.1"/>
    <property type="molecule type" value="Transcribed_RNA"/>
</dbReference>
<evidence type="ECO:0000313" key="1">
    <source>
        <dbReference type="EMBL" id="JAH47322.1"/>
    </source>
</evidence>
<dbReference type="EMBL" id="GBXM01061255">
    <property type="protein sequence ID" value="JAH47322.1"/>
    <property type="molecule type" value="Transcribed_RNA"/>
</dbReference>
<dbReference type="EMBL" id="GBXM01075261">
    <property type="protein sequence ID" value="JAH33316.1"/>
    <property type="molecule type" value="Transcribed_RNA"/>
</dbReference>
<reference evidence="1" key="1">
    <citation type="submission" date="2014-11" db="EMBL/GenBank/DDBJ databases">
        <authorList>
            <person name="Amaro Gonzalez C."/>
        </authorList>
    </citation>
    <scope>NUCLEOTIDE SEQUENCE</scope>
</reference>
<protein>
    <submittedName>
        <fullName evidence="1">Uncharacterized protein</fullName>
    </submittedName>
</protein>
<accession>A0A0E9T1E4</accession>
<reference evidence="1" key="2">
    <citation type="journal article" date="2015" name="Fish Shellfish Immunol.">
        <title>Early steps in the European eel (Anguilla anguilla)-Vibrio vulnificus interaction in the gills: Role of the RtxA13 toxin.</title>
        <authorList>
            <person name="Callol A."/>
            <person name="Pajuelo D."/>
            <person name="Ebbesson L."/>
            <person name="Teles M."/>
            <person name="MacKenzie S."/>
            <person name="Amaro C."/>
        </authorList>
    </citation>
    <scope>NUCLEOTIDE SEQUENCE</scope>
</reference>
<dbReference type="AlphaFoldDB" id="A0A0E9T1E4"/>
<name>A0A0E9T1E4_ANGAN</name>
<organism evidence="1">
    <name type="scientific">Anguilla anguilla</name>
    <name type="common">European freshwater eel</name>
    <name type="synonym">Muraena anguilla</name>
    <dbReference type="NCBI Taxonomy" id="7936"/>
    <lineage>
        <taxon>Eukaryota</taxon>
        <taxon>Metazoa</taxon>
        <taxon>Chordata</taxon>
        <taxon>Craniata</taxon>
        <taxon>Vertebrata</taxon>
        <taxon>Euteleostomi</taxon>
        <taxon>Actinopterygii</taxon>
        <taxon>Neopterygii</taxon>
        <taxon>Teleostei</taxon>
        <taxon>Anguilliformes</taxon>
        <taxon>Anguillidae</taxon>
        <taxon>Anguilla</taxon>
    </lineage>
</organism>
<proteinExistence type="predicted"/>